<dbReference type="PATRIC" id="fig|1502723.3.peg.196"/>
<dbReference type="EMBL" id="JYFN01000001">
    <property type="protein sequence ID" value="KJE25561.1"/>
    <property type="molecule type" value="Genomic_DNA"/>
</dbReference>
<evidence type="ECO:0000313" key="2">
    <source>
        <dbReference type="Proteomes" id="UP000032545"/>
    </source>
</evidence>
<dbReference type="Proteomes" id="UP000032545">
    <property type="component" value="Unassembled WGS sequence"/>
</dbReference>
<sequence>MRFYDPAGRRYGLPTFPFRMAPDHLATRAQLAAMGLRPVGDPVAQLAWAGRPGRRRGAGYRTAALYHLAHTVLRDPPSPARLVQLAAARARRRCCPTCHADVGYVIPARYGQCLDCQQPQTTAA</sequence>
<dbReference type="InterPro" id="IPR048142">
    <property type="entry name" value="QRL_CxxC_CxxC"/>
</dbReference>
<evidence type="ECO:0000313" key="1">
    <source>
        <dbReference type="EMBL" id="KJE25561.1"/>
    </source>
</evidence>
<gene>
    <name evidence="1" type="ORF">FF36_00177</name>
</gene>
<accession>A0A0D8BN65</accession>
<dbReference type="RefSeq" id="WP_044882980.1">
    <property type="nucleotide sequence ID" value="NZ_JYFN01000001.1"/>
</dbReference>
<reference evidence="1 2" key="2">
    <citation type="journal article" date="2016" name="Genome Announc.">
        <title>Permanent Draft Genome Sequences for Two Variants of Frankia sp. Strain CpI1, the First Frankia Strain Isolated from Root Nodules of Comptonia peregrina.</title>
        <authorList>
            <person name="Oshone R."/>
            <person name="Hurst S.G.IV."/>
            <person name="Abebe-Akele F."/>
            <person name="Simpson S."/>
            <person name="Morris K."/>
            <person name="Thomas W.K."/>
            <person name="Tisa L.S."/>
        </authorList>
    </citation>
    <scope>NUCLEOTIDE SEQUENCE [LARGE SCALE GENOMIC DNA]</scope>
    <source>
        <strain evidence="2">CpI1-S</strain>
    </source>
</reference>
<reference evidence="2" key="1">
    <citation type="submission" date="2015-02" db="EMBL/GenBank/DDBJ databases">
        <title>Draft Genome of Frankia sp. CpI1-S.</title>
        <authorList>
            <person name="Oshone R.T."/>
            <person name="Ngom M."/>
            <person name="Ghodhbane-Gtari F."/>
            <person name="Gtari M."/>
            <person name="Morris K."/>
            <person name="Thomas K."/>
            <person name="Sen A."/>
            <person name="Tisa L.S."/>
        </authorList>
    </citation>
    <scope>NUCLEOTIDE SEQUENCE [LARGE SCALE GENOMIC DNA]</scope>
    <source>
        <strain evidence="2">CpI1-S</strain>
    </source>
</reference>
<name>A0A0D8BN65_9ACTN</name>
<dbReference type="AlphaFoldDB" id="A0A0D8BN65"/>
<comment type="caution">
    <text evidence="1">The sequence shown here is derived from an EMBL/GenBank/DDBJ whole genome shotgun (WGS) entry which is preliminary data.</text>
</comment>
<organism evidence="1 2">
    <name type="scientific">Frankia torreyi</name>
    <dbReference type="NCBI Taxonomy" id="1856"/>
    <lineage>
        <taxon>Bacteria</taxon>
        <taxon>Bacillati</taxon>
        <taxon>Actinomycetota</taxon>
        <taxon>Actinomycetes</taxon>
        <taxon>Frankiales</taxon>
        <taxon>Frankiaceae</taxon>
        <taxon>Frankia</taxon>
    </lineage>
</organism>
<protein>
    <submittedName>
        <fullName evidence="1">Uncharacterized protein</fullName>
    </submittedName>
</protein>
<dbReference type="OrthoDB" id="4553528at2"/>
<keyword evidence="2" id="KW-1185">Reference proteome</keyword>
<dbReference type="NCBIfam" id="NF041638">
    <property type="entry name" value="QRL_CxxC_CxxC"/>
    <property type="match status" value="1"/>
</dbReference>
<proteinExistence type="predicted"/>